<name>A0AAW5AMZ8_9NEIS</name>
<dbReference type="InterPro" id="IPR036102">
    <property type="entry name" value="OsmC/Ohrsf"/>
</dbReference>
<dbReference type="PANTHER" id="PTHR35368:SF1">
    <property type="entry name" value="HYDROPEROXIDE REDUCTASE"/>
    <property type="match status" value="1"/>
</dbReference>
<organism evidence="1 2">
    <name type="scientific">Neisseria lisongii</name>
    <dbReference type="NCBI Taxonomy" id="2912188"/>
    <lineage>
        <taxon>Bacteria</taxon>
        <taxon>Pseudomonadati</taxon>
        <taxon>Pseudomonadota</taxon>
        <taxon>Betaproteobacteria</taxon>
        <taxon>Neisseriales</taxon>
        <taxon>Neisseriaceae</taxon>
        <taxon>Neisseria</taxon>
    </lineage>
</organism>
<dbReference type="InterPro" id="IPR015946">
    <property type="entry name" value="KH_dom-like_a/b"/>
</dbReference>
<evidence type="ECO:0000313" key="2">
    <source>
        <dbReference type="Proteomes" id="UP001201397"/>
    </source>
</evidence>
<protein>
    <submittedName>
        <fullName evidence="1">OsmC family protein</fullName>
    </submittedName>
</protein>
<evidence type="ECO:0000313" key="1">
    <source>
        <dbReference type="EMBL" id="MCF7529914.1"/>
    </source>
</evidence>
<dbReference type="PANTHER" id="PTHR35368">
    <property type="entry name" value="HYDROPEROXIDE REDUCTASE"/>
    <property type="match status" value="1"/>
</dbReference>
<comment type="caution">
    <text evidence="1">The sequence shown here is derived from an EMBL/GenBank/DDBJ whole genome shotgun (WGS) entry which is preliminary data.</text>
</comment>
<dbReference type="RefSeq" id="WP_237092837.1">
    <property type="nucleotide sequence ID" value="NZ_JAKKDL010000006.1"/>
</dbReference>
<dbReference type="Proteomes" id="UP001201397">
    <property type="component" value="Unassembled WGS sequence"/>
</dbReference>
<dbReference type="AlphaFoldDB" id="A0AAW5AMZ8"/>
<proteinExistence type="predicted"/>
<gene>
    <name evidence="1" type="ORF">L4H06_06720</name>
</gene>
<dbReference type="InterPro" id="IPR052924">
    <property type="entry name" value="OsmC/Ohr_hydroprdx_reductase"/>
</dbReference>
<dbReference type="InterPro" id="IPR003718">
    <property type="entry name" value="OsmC/Ohr_fam"/>
</dbReference>
<accession>A0AAW5AMZ8</accession>
<dbReference type="Gene3D" id="3.30.300.20">
    <property type="match status" value="1"/>
</dbReference>
<dbReference type="Pfam" id="PF02566">
    <property type="entry name" value="OsmC"/>
    <property type="match status" value="1"/>
</dbReference>
<sequence length="181" mass="19118">MKPSVNLNVIGEFGAIVEKDLSQGKLTLEMNSQSNGGLSVKTSTGNTILGGKVDSSRVGKFQTIGDEPPLLDGKDLGLSPIEYLLQSLAGCYTASLAILAEQNGIELDDIRINFAADTDLGGVLGLNPNARKGVSQIRADIQLKSATATDAQLDDLIVKLEAFSPIYDTLVNGTQIITKRV</sequence>
<reference evidence="1" key="1">
    <citation type="submission" date="2022-01" db="EMBL/GenBank/DDBJ databases">
        <title>Neisseria sp. ZJ104.</title>
        <authorList>
            <person name="Yang C."/>
        </authorList>
    </citation>
    <scope>NUCLEOTIDE SEQUENCE</scope>
    <source>
        <strain evidence="1">ZJ104</strain>
    </source>
</reference>
<dbReference type="EMBL" id="JAKKDL010000006">
    <property type="protein sequence ID" value="MCF7529914.1"/>
    <property type="molecule type" value="Genomic_DNA"/>
</dbReference>
<dbReference type="SUPFAM" id="SSF82784">
    <property type="entry name" value="OsmC-like"/>
    <property type="match status" value="1"/>
</dbReference>